<name>A0A0V0RAX4_9BILA</name>
<organism evidence="1 2">
    <name type="scientific">Trichinella nelsoni</name>
    <dbReference type="NCBI Taxonomy" id="6336"/>
    <lineage>
        <taxon>Eukaryota</taxon>
        <taxon>Metazoa</taxon>
        <taxon>Ecdysozoa</taxon>
        <taxon>Nematoda</taxon>
        <taxon>Enoplea</taxon>
        <taxon>Dorylaimia</taxon>
        <taxon>Trichinellida</taxon>
        <taxon>Trichinellidae</taxon>
        <taxon>Trichinella</taxon>
    </lineage>
</organism>
<dbReference type="Proteomes" id="UP000054630">
    <property type="component" value="Unassembled WGS sequence"/>
</dbReference>
<accession>A0A0V0RAX4</accession>
<reference evidence="1 2" key="1">
    <citation type="submission" date="2015-01" db="EMBL/GenBank/DDBJ databases">
        <title>Evolution of Trichinella species and genotypes.</title>
        <authorList>
            <person name="Korhonen P.K."/>
            <person name="Edoardo P."/>
            <person name="Giuseppe L.R."/>
            <person name="Gasser R.B."/>
        </authorList>
    </citation>
    <scope>NUCLEOTIDE SEQUENCE [LARGE SCALE GENOMIC DNA]</scope>
    <source>
        <strain evidence="1">ISS37</strain>
    </source>
</reference>
<proteinExistence type="predicted"/>
<evidence type="ECO:0000313" key="2">
    <source>
        <dbReference type="Proteomes" id="UP000054630"/>
    </source>
</evidence>
<comment type="caution">
    <text evidence="1">The sequence shown here is derived from an EMBL/GenBank/DDBJ whole genome shotgun (WGS) entry which is preliminary data.</text>
</comment>
<protein>
    <submittedName>
        <fullName evidence="1">Uncharacterized protein</fullName>
    </submittedName>
</protein>
<dbReference type="EMBL" id="JYDL01001757">
    <property type="protein sequence ID" value="KRX11627.1"/>
    <property type="molecule type" value="Genomic_DNA"/>
</dbReference>
<keyword evidence="2" id="KW-1185">Reference proteome</keyword>
<gene>
    <name evidence="1" type="ORF">T07_4341</name>
</gene>
<sequence>MISRSVSTILRAFPSSVLLPGYPIIPLKRMVIFV</sequence>
<dbReference type="AlphaFoldDB" id="A0A0V0RAX4"/>
<evidence type="ECO:0000313" key="1">
    <source>
        <dbReference type="EMBL" id="KRX11627.1"/>
    </source>
</evidence>